<proteinExistence type="predicted"/>
<organism evidence="2 3">
    <name type="scientific">Oceanospirillum linum</name>
    <dbReference type="NCBI Taxonomy" id="966"/>
    <lineage>
        <taxon>Bacteria</taxon>
        <taxon>Pseudomonadati</taxon>
        <taxon>Pseudomonadota</taxon>
        <taxon>Gammaproteobacteria</taxon>
        <taxon>Oceanospirillales</taxon>
        <taxon>Oceanospirillaceae</taxon>
        <taxon>Oceanospirillum</taxon>
    </lineage>
</organism>
<evidence type="ECO:0000256" key="1">
    <source>
        <dbReference type="SAM" id="Phobius"/>
    </source>
</evidence>
<name>A0A1T1HG13_OCELI</name>
<dbReference type="EMBL" id="MTSD02000001">
    <property type="protein sequence ID" value="OOV88794.1"/>
    <property type="molecule type" value="Genomic_DNA"/>
</dbReference>
<feature type="transmembrane region" description="Helical" evidence="1">
    <location>
        <begin position="599"/>
        <end position="629"/>
    </location>
</feature>
<protein>
    <submittedName>
        <fullName evidence="2">Uncharacterized protein</fullName>
    </submittedName>
</protein>
<evidence type="ECO:0000313" key="2">
    <source>
        <dbReference type="EMBL" id="OOV88794.1"/>
    </source>
</evidence>
<reference evidence="2" key="1">
    <citation type="submission" date="2017-02" db="EMBL/GenBank/DDBJ databases">
        <title>Draft Genome Sequence of the Salt Water Bacterium Oceanospirillum linum ATCC 11336.</title>
        <authorList>
            <person name="Trachtenberg A.M."/>
            <person name="Carney J.G."/>
            <person name="Linnane J.D."/>
            <person name="Rheaume B.A."/>
            <person name="Pitts N.L."/>
            <person name="Mykles D.L."/>
            <person name="Maclea K.S."/>
        </authorList>
    </citation>
    <scope>NUCLEOTIDE SEQUENCE [LARGE SCALE GENOMIC DNA]</scope>
    <source>
        <strain evidence="2">ATCC 11336</strain>
    </source>
</reference>
<keyword evidence="1" id="KW-0812">Transmembrane</keyword>
<keyword evidence="3" id="KW-1185">Reference proteome</keyword>
<dbReference type="Proteomes" id="UP000190064">
    <property type="component" value="Unassembled WGS sequence"/>
</dbReference>
<dbReference type="RefSeq" id="WP_077243243.1">
    <property type="nucleotide sequence ID" value="NZ_FXTS01000004.1"/>
</dbReference>
<dbReference type="AlphaFoldDB" id="A0A1T1HG13"/>
<dbReference type="STRING" id="966.BTA35_0204780"/>
<keyword evidence="1" id="KW-0472">Membrane</keyword>
<sequence>MEIKNPLIHLALLESLKANEKSDEIDLFLPFIAVIISELDGEEITPILMQDKFFQYFCIKPPLSAIKVFITRAKRRDILIRENHSFIPNSKEVNKWKNGYDEKKEDIETSIEILRDDFKLFAKSNFDKELASEDCDALLTDFIESNISSVATHNRFEKGQLYSKIKNTDHVTASFISHIHKEKTSTLDHFSRIVKGMVLANYLCLADKIGSKKKFDSITVYLDTPLIIGMLGFSGSQRKKSIGEFVSLLKSFCIKLRIFEKSLDEAEMLISAWRDDLKKGRVKRFNTKTLELLRSQGYDSERLDTEIKLLKSRIEEHGIEVSYGFKYDPKYLCDEKELEAAISSNFKENKNLDHDTVCISRVCNLRKGRQINDLNKKMDLFVTSNTGLVKYANDFFDDEIPIKRSIPLVVSEQWMTAIFWLKSPEIFNTLPMDQIVASAYGLLYTDDRFWKSFVDKLQLLEKKGEISVEDFTLVRWDSDLLNLVHDVSVDVGEDFSEENIFDIVGEIKRKYIGDKEKEVELIRKEKDLEIKRLALEALEKESKINKSSLRIELISMKIASIFSAVFCFIMAVSVFYAAYKSIPDSLVSYDVVSDYKNSFMAGLAILIAFVLNLLGSIFGVNLHVIYIWIRDGVSKRICDILIVN</sequence>
<feature type="transmembrane region" description="Helical" evidence="1">
    <location>
        <begin position="558"/>
        <end position="579"/>
    </location>
</feature>
<evidence type="ECO:0000313" key="3">
    <source>
        <dbReference type="Proteomes" id="UP000190064"/>
    </source>
</evidence>
<gene>
    <name evidence="2" type="ORF">BTA35_0204780</name>
</gene>
<accession>A0A1T1HG13</accession>
<keyword evidence="1" id="KW-1133">Transmembrane helix</keyword>
<comment type="caution">
    <text evidence="2">The sequence shown here is derived from an EMBL/GenBank/DDBJ whole genome shotgun (WGS) entry which is preliminary data.</text>
</comment>